<keyword evidence="2" id="KW-0479">Metal-binding</keyword>
<organism evidence="6 7">
    <name type="scientific">Candidatus Muproteobacteria bacterium RIFCSPLOWO2_01_FULL_60_18</name>
    <dbReference type="NCBI Taxonomy" id="1817768"/>
    <lineage>
        <taxon>Bacteria</taxon>
        <taxon>Pseudomonadati</taxon>
        <taxon>Pseudomonadota</taxon>
        <taxon>Candidatus Muproteobacteria</taxon>
    </lineage>
</organism>
<dbReference type="InterPro" id="IPR017900">
    <property type="entry name" value="4Fe4S_Fe_S_CS"/>
</dbReference>
<protein>
    <recommendedName>
        <fullName evidence="5">4Fe-4S ferredoxin-type domain-containing protein</fullName>
    </recommendedName>
</protein>
<dbReference type="PANTHER" id="PTHR24960:SF79">
    <property type="entry name" value="PHOTOSYSTEM I IRON-SULFUR CENTER"/>
    <property type="match status" value="1"/>
</dbReference>
<dbReference type="EMBL" id="MFTC01000067">
    <property type="protein sequence ID" value="OGI50534.1"/>
    <property type="molecule type" value="Genomic_DNA"/>
</dbReference>
<feature type="domain" description="4Fe-4S ferredoxin-type" evidence="5">
    <location>
        <begin position="220"/>
        <end position="249"/>
    </location>
</feature>
<dbReference type="InterPro" id="IPR017896">
    <property type="entry name" value="4Fe4S_Fe-S-bd"/>
</dbReference>
<evidence type="ECO:0000256" key="3">
    <source>
        <dbReference type="ARBA" id="ARBA00023004"/>
    </source>
</evidence>
<evidence type="ECO:0000256" key="2">
    <source>
        <dbReference type="ARBA" id="ARBA00022723"/>
    </source>
</evidence>
<sequence length="313" mass="34347">MAERIRDRVRPAAAFRIACTRAEGRADVVLPCLSRLTEAIVLEPIRGGAARVELLDPGCSGCGLKKAAPQWKKVLMFSRDICESAGFGVDRVARVSVPSGKPEETRGRSTSPNPRRAMFRAIAERWKASGAPVLQEGEPEQTPAEPFRDVVQRHHENPKRSDLLEMLPSLPGVKLRSKVISAAGTPLADLEVNRHCVGCNVCETLCPVGALRHREEKGTYALEFDSALCTGCRVCEAVCFYQAIRVRETVDLSVLFERPRVTLISAPRRTCQTCGGTYLDGSSEFCPLCQMSGSRRDAIARRFFTGGNQSDRS</sequence>
<comment type="caution">
    <text evidence="6">The sequence shown here is derived from an EMBL/GenBank/DDBJ whole genome shotgun (WGS) entry which is preliminary data.</text>
</comment>
<dbReference type="Proteomes" id="UP000179037">
    <property type="component" value="Unassembled WGS sequence"/>
</dbReference>
<keyword evidence="1" id="KW-0004">4Fe-4S</keyword>
<dbReference type="Pfam" id="PF12838">
    <property type="entry name" value="Fer4_7"/>
    <property type="match status" value="1"/>
</dbReference>
<proteinExistence type="predicted"/>
<dbReference type="STRING" id="1817768.A3A87_05630"/>
<dbReference type="PROSITE" id="PS51379">
    <property type="entry name" value="4FE4S_FER_2"/>
    <property type="match status" value="2"/>
</dbReference>
<dbReference type="GO" id="GO:0046872">
    <property type="term" value="F:metal ion binding"/>
    <property type="evidence" value="ECO:0007669"/>
    <property type="project" value="UniProtKB-KW"/>
</dbReference>
<dbReference type="GO" id="GO:0051539">
    <property type="term" value="F:4 iron, 4 sulfur cluster binding"/>
    <property type="evidence" value="ECO:0007669"/>
    <property type="project" value="UniProtKB-KW"/>
</dbReference>
<reference evidence="6 7" key="1">
    <citation type="journal article" date="2016" name="Nat. Commun.">
        <title>Thousands of microbial genomes shed light on interconnected biogeochemical processes in an aquifer system.</title>
        <authorList>
            <person name="Anantharaman K."/>
            <person name="Brown C.T."/>
            <person name="Hug L.A."/>
            <person name="Sharon I."/>
            <person name="Castelle C.J."/>
            <person name="Probst A.J."/>
            <person name="Thomas B.C."/>
            <person name="Singh A."/>
            <person name="Wilkins M.J."/>
            <person name="Karaoz U."/>
            <person name="Brodie E.L."/>
            <person name="Williams K.H."/>
            <person name="Hubbard S.S."/>
            <person name="Banfield J.F."/>
        </authorList>
    </citation>
    <scope>NUCLEOTIDE SEQUENCE [LARGE SCALE GENOMIC DNA]</scope>
</reference>
<dbReference type="PANTHER" id="PTHR24960">
    <property type="entry name" value="PHOTOSYSTEM I IRON-SULFUR CENTER-RELATED"/>
    <property type="match status" value="1"/>
</dbReference>
<dbReference type="AlphaFoldDB" id="A0A1F6TZH6"/>
<evidence type="ECO:0000313" key="7">
    <source>
        <dbReference type="Proteomes" id="UP000179037"/>
    </source>
</evidence>
<evidence type="ECO:0000256" key="4">
    <source>
        <dbReference type="ARBA" id="ARBA00023014"/>
    </source>
</evidence>
<keyword evidence="3" id="KW-0408">Iron</keyword>
<accession>A0A1F6TZH6</accession>
<dbReference type="InterPro" id="IPR050157">
    <property type="entry name" value="PSI_iron-sulfur_center"/>
</dbReference>
<dbReference type="SUPFAM" id="SSF54862">
    <property type="entry name" value="4Fe-4S ferredoxins"/>
    <property type="match status" value="1"/>
</dbReference>
<feature type="domain" description="4Fe-4S ferredoxin-type" evidence="5">
    <location>
        <begin position="184"/>
        <end position="216"/>
    </location>
</feature>
<name>A0A1F6TZH6_9PROT</name>
<evidence type="ECO:0000313" key="6">
    <source>
        <dbReference type="EMBL" id="OGI50534.1"/>
    </source>
</evidence>
<keyword evidence="4" id="KW-0411">Iron-sulfur</keyword>
<evidence type="ECO:0000259" key="5">
    <source>
        <dbReference type="PROSITE" id="PS51379"/>
    </source>
</evidence>
<evidence type="ECO:0000256" key="1">
    <source>
        <dbReference type="ARBA" id="ARBA00022485"/>
    </source>
</evidence>
<dbReference type="PROSITE" id="PS00198">
    <property type="entry name" value="4FE4S_FER_1"/>
    <property type="match status" value="1"/>
</dbReference>
<gene>
    <name evidence="6" type="ORF">A3A87_05630</name>
</gene>
<dbReference type="Gene3D" id="3.30.70.20">
    <property type="match status" value="1"/>
</dbReference>